<accession>A0A1Q2LFL8</accession>
<keyword evidence="1" id="KW-1133">Transmembrane helix</keyword>
<evidence type="ECO:0000313" key="3">
    <source>
        <dbReference type="Proteomes" id="UP000188298"/>
    </source>
</evidence>
<evidence type="ECO:0000256" key="1">
    <source>
        <dbReference type="SAM" id="Phobius"/>
    </source>
</evidence>
<reference evidence="2 3" key="1">
    <citation type="submission" date="2017-02" db="EMBL/GenBank/DDBJ databases">
        <title>Whole genome sequencing of Helicobacter bilis strain AAQJH.</title>
        <authorList>
            <person name="Conlan S."/>
            <person name="Thomas P.J."/>
            <person name="Mullikin J."/>
            <person name="Palmore T.N."/>
            <person name="Frank K.M."/>
            <person name="Segre J.A."/>
        </authorList>
    </citation>
    <scope>NUCLEOTIDE SEQUENCE [LARGE SCALE GENOMIC DNA]</scope>
    <source>
        <strain evidence="2 3">AAQJH</strain>
    </source>
</reference>
<name>A0A1Q2LFL8_9HELI</name>
<proteinExistence type="predicted"/>
<dbReference type="RefSeq" id="WP_077388291.1">
    <property type="nucleotide sequence ID" value="NZ_CP019645.1"/>
</dbReference>
<sequence>MSKNIQTHNANINLIKKFLDYANCADASYASSKYALYFIFGIFVIALLNGCSFSFKYIDPQYYEFKRLCKKAEDEVTIYNEDYWEIIEKHSDIETNDRGCFYSQKLKQEICFGNFNYKSCTEYKRGSLSKLSIKRYYNNIHYATQIEYNYKYFGLYLKGDEAAGWHWKTSNILICEDLKNEKRH</sequence>
<dbReference type="AlphaFoldDB" id="A0A1Q2LFL8"/>
<protein>
    <submittedName>
        <fullName evidence="2">Uncharacterized protein</fullName>
    </submittedName>
</protein>
<gene>
    <name evidence="2" type="ORF">XJ32_02800</name>
</gene>
<keyword evidence="1" id="KW-0472">Membrane</keyword>
<feature type="transmembrane region" description="Helical" evidence="1">
    <location>
        <begin position="35"/>
        <end position="58"/>
    </location>
</feature>
<dbReference type="EMBL" id="CP019645">
    <property type="protein sequence ID" value="AQQ59208.1"/>
    <property type="molecule type" value="Genomic_DNA"/>
</dbReference>
<keyword evidence="1" id="KW-0812">Transmembrane</keyword>
<dbReference type="Proteomes" id="UP000188298">
    <property type="component" value="Chromosome"/>
</dbReference>
<evidence type="ECO:0000313" key="2">
    <source>
        <dbReference type="EMBL" id="AQQ59208.1"/>
    </source>
</evidence>
<dbReference type="KEGG" id="hbl:XJ32_02800"/>
<organism evidence="2 3">
    <name type="scientific">Helicobacter bilis</name>
    <dbReference type="NCBI Taxonomy" id="37372"/>
    <lineage>
        <taxon>Bacteria</taxon>
        <taxon>Pseudomonadati</taxon>
        <taxon>Campylobacterota</taxon>
        <taxon>Epsilonproteobacteria</taxon>
        <taxon>Campylobacterales</taxon>
        <taxon>Helicobacteraceae</taxon>
        <taxon>Helicobacter</taxon>
    </lineage>
</organism>